<name>A0A5C4T9I9_9BACL</name>
<keyword evidence="5" id="KW-0449">Lipoprotein</keyword>
<dbReference type="Pfam" id="PF01547">
    <property type="entry name" value="SBP_bac_1"/>
    <property type="match status" value="1"/>
</dbReference>
<sequence length="429" mass="47430">MKRLWTLAALATALVATTGCGQGSAGESKGQETANGGKSTQPAPEPVTLTLYMQNAFPIQDLIVEAVRKKYPHITLQPLLRQKGQLPEDLVAAGTFPDLIYNSTPWYAEYINLNVLQDLNELVKKNGFDVSKLDPLAIEAIKMWGDKGELYALPIYRNFAVLYYNKDLFDKFGVAYPKDGMTWKQAGELAAKVTRTDGGVQYKGLDASDSYSAVSQLTTPFVKADGKANLEAERFALALDNLRTIYGIPGNSRGNNMQDFYKGTVAMSAFWNVLGNFEDNYKKGVNQNWDMVTMPTYEQVPGKSFQVDSHNLSISSLSKHKEAAFQVITYMTSKELQMDISRSGYVSSLVDLEPQKVFGANLQSLKGKNTDAIFKLPSAPLYKVHAYDSLVRAELAKALTEVLAGKDINSALRDANDRADKLLEQQKKK</sequence>
<dbReference type="PROSITE" id="PS51257">
    <property type="entry name" value="PROKAR_LIPOPROTEIN"/>
    <property type="match status" value="1"/>
</dbReference>
<evidence type="ECO:0000256" key="1">
    <source>
        <dbReference type="ARBA" id="ARBA00022475"/>
    </source>
</evidence>
<dbReference type="Gene3D" id="3.40.190.10">
    <property type="entry name" value="Periplasmic binding protein-like II"/>
    <property type="match status" value="1"/>
</dbReference>
<accession>A0A5C4T9I9</accession>
<keyword evidence="3" id="KW-0472">Membrane</keyword>
<evidence type="ECO:0000313" key="8">
    <source>
        <dbReference type="EMBL" id="TNJ65582.1"/>
    </source>
</evidence>
<gene>
    <name evidence="8" type="ORF">FE784_14255</name>
</gene>
<feature type="chain" id="PRO_5039321848" evidence="7">
    <location>
        <begin position="22"/>
        <end position="429"/>
    </location>
</feature>
<dbReference type="EMBL" id="VDCQ01000017">
    <property type="protein sequence ID" value="TNJ65582.1"/>
    <property type="molecule type" value="Genomic_DNA"/>
</dbReference>
<dbReference type="SUPFAM" id="SSF53850">
    <property type="entry name" value="Periplasmic binding protein-like II"/>
    <property type="match status" value="1"/>
</dbReference>
<dbReference type="AlphaFoldDB" id="A0A5C4T9I9"/>
<feature type="compositionally biased region" description="Polar residues" evidence="6">
    <location>
        <begin position="31"/>
        <end position="42"/>
    </location>
</feature>
<dbReference type="InterPro" id="IPR050490">
    <property type="entry name" value="Bact_solute-bd_prot1"/>
</dbReference>
<evidence type="ECO:0000256" key="2">
    <source>
        <dbReference type="ARBA" id="ARBA00022729"/>
    </source>
</evidence>
<organism evidence="8 9">
    <name type="scientific">Paenibacillus hemerocallicola</name>
    <dbReference type="NCBI Taxonomy" id="1172614"/>
    <lineage>
        <taxon>Bacteria</taxon>
        <taxon>Bacillati</taxon>
        <taxon>Bacillota</taxon>
        <taxon>Bacilli</taxon>
        <taxon>Bacillales</taxon>
        <taxon>Paenibacillaceae</taxon>
        <taxon>Paenibacillus</taxon>
    </lineage>
</organism>
<evidence type="ECO:0000256" key="6">
    <source>
        <dbReference type="SAM" id="MobiDB-lite"/>
    </source>
</evidence>
<keyword evidence="4" id="KW-0564">Palmitate</keyword>
<reference evidence="8 9" key="1">
    <citation type="submission" date="2019-05" db="EMBL/GenBank/DDBJ databases">
        <title>We sequenced the genome of Paenibacillus hemerocallicola KCTC 33185 for further insight into its adaptation and study the phylogeny of Paenibacillus.</title>
        <authorList>
            <person name="Narsing Rao M.P."/>
        </authorList>
    </citation>
    <scope>NUCLEOTIDE SEQUENCE [LARGE SCALE GENOMIC DNA]</scope>
    <source>
        <strain evidence="8 9">KCTC 33185</strain>
    </source>
</reference>
<feature type="signal peptide" evidence="7">
    <location>
        <begin position="1"/>
        <end position="21"/>
    </location>
</feature>
<keyword evidence="9" id="KW-1185">Reference proteome</keyword>
<feature type="region of interest" description="Disordered" evidence="6">
    <location>
        <begin position="19"/>
        <end position="45"/>
    </location>
</feature>
<proteinExistence type="predicted"/>
<keyword evidence="1" id="KW-1003">Cell membrane</keyword>
<dbReference type="OrthoDB" id="9782846at2"/>
<dbReference type="PANTHER" id="PTHR43649:SF33">
    <property type="entry name" value="POLYGALACTURONAN_RHAMNOGALACTURONAN-BINDING PROTEIN YTCQ"/>
    <property type="match status" value="1"/>
</dbReference>
<evidence type="ECO:0000256" key="4">
    <source>
        <dbReference type="ARBA" id="ARBA00023139"/>
    </source>
</evidence>
<comment type="caution">
    <text evidence="8">The sequence shown here is derived from an EMBL/GenBank/DDBJ whole genome shotgun (WGS) entry which is preliminary data.</text>
</comment>
<dbReference type="PANTHER" id="PTHR43649">
    <property type="entry name" value="ARABINOSE-BINDING PROTEIN-RELATED"/>
    <property type="match status" value="1"/>
</dbReference>
<evidence type="ECO:0000256" key="7">
    <source>
        <dbReference type="SAM" id="SignalP"/>
    </source>
</evidence>
<protein>
    <submittedName>
        <fullName evidence="8">Extracellular solute-binding protein</fullName>
    </submittedName>
</protein>
<evidence type="ECO:0000256" key="3">
    <source>
        <dbReference type="ARBA" id="ARBA00023136"/>
    </source>
</evidence>
<dbReference type="InterPro" id="IPR006059">
    <property type="entry name" value="SBP"/>
</dbReference>
<evidence type="ECO:0000256" key="5">
    <source>
        <dbReference type="ARBA" id="ARBA00023288"/>
    </source>
</evidence>
<dbReference type="Proteomes" id="UP000307943">
    <property type="component" value="Unassembled WGS sequence"/>
</dbReference>
<dbReference type="RefSeq" id="WP_139602875.1">
    <property type="nucleotide sequence ID" value="NZ_VDCQ01000017.1"/>
</dbReference>
<keyword evidence="2 7" id="KW-0732">Signal</keyword>
<evidence type="ECO:0000313" key="9">
    <source>
        <dbReference type="Proteomes" id="UP000307943"/>
    </source>
</evidence>